<name>A0ABN7T4Z0_OIKDI</name>
<evidence type="ECO:0000256" key="1">
    <source>
        <dbReference type="SAM" id="MobiDB-lite"/>
    </source>
</evidence>
<feature type="compositionally biased region" description="Low complexity" evidence="1">
    <location>
        <begin position="1"/>
        <end position="27"/>
    </location>
</feature>
<dbReference type="Proteomes" id="UP001158576">
    <property type="component" value="Chromosome 2"/>
</dbReference>
<feature type="region of interest" description="Disordered" evidence="1">
    <location>
        <begin position="1"/>
        <end position="87"/>
    </location>
</feature>
<dbReference type="EMBL" id="OU015567">
    <property type="protein sequence ID" value="CAG5111614.1"/>
    <property type="molecule type" value="Genomic_DNA"/>
</dbReference>
<feature type="compositionally biased region" description="Basic and acidic residues" evidence="1">
    <location>
        <begin position="30"/>
        <end position="72"/>
    </location>
</feature>
<accession>A0ABN7T4Z0</accession>
<gene>
    <name evidence="2" type="ORF">OKIOD_LOCUS14667</name>
</gene>
<organism evidence="2 3">
    <name type="scientific">Oikopleura dioica</name>
    <name type="common">Tunicate</name>
    <dbReference type="NCBI Taxonomy" id="34765"/>
    <lineage>
        <taxon>Eukaryota</taxon>
        <taxon>Metazoa</taxon>
        <taxon>Chordata</taxon>
        <taxon>Tunicata</taxon>
        <taxon>Appendicularia</taxon>
        <taxon>Copelata</taxon>
        <taxon>Oikopleuridae</taxon>
        <taxon>Oikopleura</taxon>
    </lineage>
</organism>
<evidence type="ECO:0000313" key="3">
    <source>
        <dbReference type="Proteomes" id="UP001158576"/>
    </source>
</evidence>
<proteinExistence type="predicted"/>
<reference evidence="2 3" key="1">
    <citation type="submission" date="2021-04" db="EMBL/GenBank/DDBJ databases">
        <authorList>
            <person name="Bliznina A."/>
        </authorList>
    </citation>
    <scope>NUCLEOTIDE SEQUENCE [LARGE SCALE GENOMIC DNA]</scope>
</reference>
<keyword evidence="3" id="KW-1185">Reference proteome</keyword>
<evidence type="ECO:0000313" key="2">
    <source>
        <dbReference type="EMBL" id="CAG5111614.1"/>
    </source>
</evidence>
<protein>
    <submittedName>
        <fullName evidence="2">Oidioi.mRNA.OKI2018_I69.chr2.g5902.t1.cds</fullName>
    </submittedName>
</protein>
<sequence>MPSTRANTYSSSSASDVSTSDSASQLSEVEMERGRVRRTDSVRDSRRARSSERVLDQRRVEHQPSQPRERPQPRQQPLPEDVEHLPGSAAYNAERNALYRALELDSLRPAERAIAVESLMRQDAQILERFQTFEDDVINGHFTIAIKTRGGMEFNFGQNQRRR</sequence>